<dbReference type="EMBL" id="CP012752">
    <property type="protein sequence ID" value="ALG13942.1"/>
    <property type="molecule type" value="Genomic_DNA"/>
</dbReference>
<evidence type="ECO:0000256" key="1">
    <source>
        <dbReference type="ARBA" id="ARBA00023015"/>
    </source>
</evidence>
<dbReference type="GO" id="GO:0045892">
    <property type="term" value="P:negative regulation of DNA-templated transcription"/>
    <property type="evidence" value="ECO:0007669"/>
    <property type="project" value="UniProtKB-ARBA"/>
</dbReference>
<dbReference type="InterPro" id="IPR009057">
    <property type="entry name" value="Homeodomain-like_sf"/>
</dbReference>
<dbReference type="SUPFAM" id="SSF46689">
    <property type="entry name" value="Homeodomain-like"/>
    <property type="match status" value="1"/>
</dbReference>
<dbReference type="PANTHER" id="PTHR30055:SF226">
    <property type="entry name" value="HTH-TYPE TRANSCRIPTIONAL REGULATOR PKSA"/>
    <property type="match status" value="1"/>
</dbReference>
<protein>
    <recommendedName>
        <fullName evidence="5">HTH tetR-type domain-containing protein</fullName>
    </recommendedName>
</protein>
<evidence type="ECO:0000256" key="4">
    <source>
        <dbReference type="PROSITE-ProRule" id="PRU00335"/>
    </source>
</evidence>
<evidence type="ECO:0000313" key="6">
    <source>
        <dbReference type="EMBL" id="ALG13942.1"/>
    </source>
</evidence>
<dbReference type="InterPro" id="IPR001647">
    <property type="entry name" value="HTH_TetR"/>
</dbReference>
<feature type="domain" description="HTH tetR-type" evidence="5">
    <location>
        <begin position="12"/>
        <end position="72"/>
    </location>
</feature>
<gene>
    <name evidence="6" type="ORF">AOZ06_50035</name>
</gene>
<feature type="DNA-binding region" description="H-T-H motif" evidence="4">
    <location>
        <begin position="35"/>
        <end position="54"/>
    </location>
</feature>
<dbReference type="KEGG" id="kphy:AOZ06_50035"/>
<dbReference type="PROSITE" id="PS50977">
    <property type="entry name" value="HTH_TETR_2"/>
    <property type="match status" value="1"/>
</dbReference>
<dbReference type="InterPro" id="IPR050109">
    <property type="entry name" value="HTH-type_TetR-like_transc_reg"/>
</dbReference>
<dbReference type="PANTHER" id="PTHR30055">
    <property type="entry name" value="HTH-TYPE TRANSCRIPTIONAL REGULATOR RUTR"/>
    <property type="match status" value="1"/>
</dbReference>
<dbReference type="PRINTS" id="PR00455">
    <property type="entry name" value="HTHTETR"/>
</dbReference>
<name>A0A0N9ICC2_9PSEU</name>
<organism evidence="6 7">
    <name type="scientific">Kibdelosporangium phytohabitans</name>
    <dbReference type="NCBI Taxonomy" id="860235"/>
    <lineage>
        <taxon>Bacteria</taxon>
        <taxon>Bacillati</taxon>
        <taxon>Actinomycetota</taxon>
        <taxon>Actinomycetes</taxon>
        <taxon>Pseudonocardiales</taxon>
        <taxon>Pseudonocardiaceae</taxon>
        <taxon>Kibdelosporangium</taxon>
    </lineage>
</organism>
<dbReference type="FunFam" id="1.10.10.60:FF:000141">
    <property type="entry name" value="TetR family transcriptional regulator"/>
    <property type="match status" value="1"/>
</dbReference>
<dbReference type="Proteomes" id="UP000063699">
    <property type="component" value="Chromosome"/>
</dbReference>
<evidence type="ECO:0000256" key="2">
    <source>
        <dbReference type="ARBA" id="ARBA00023125"/>
    </source>
</evidence>
<keyword evidence="2 4" id="KW-0238">DNA-binding</keyword>
<evidence type="ECO:0000313" key="7">
    <source>
        <dbReference type="Proteomes" id="UP000063699"/>
    </source>
</evidence>
<dbReference type="Pfam" id="PF00440">
    <property type="entry name" value="TetR_N"/>
    <property type="match status" value="1"/>
</dbReference>
<dbReference type="Gene3D" id="1.10.357.10">
    <property type="entry name" value="Tetracycline Repressor, domain 2"/>
    <property type="match status" value="1"/>
</dbReference>
<evidence type="ECO:0000256" key="3">
    <source>
        <dbReference type="ARBA" id="ARBA00023163"/>
    </source>
</evidence>
<proteinExistence type="predicted"/>
<keyword evidence="1" id="KW-0805">Transcription regulation</keyword>
<keyword evidence="7" id="KW-1185">Reference proteome</keyword>
<dbReference type="STRING" id="860235.AOZ06_50035"/>
<evidence type="ECO:0000259" key="5">
    <source>
        <dbReference type="PROSITE" id="PS50977"/>
    </source>
</evidence>
<dbReference type="GO" id="GO:0003700">
    <property type="term" value="F:DNA-binding transcription factor activity"/>
    <property type="evidence" value="ECO:0007669"/>
    <property type="project" value="TreeGrafter"/>
</dbReference>
<accession>A0A0N9ICC2</accession>
<reference evidence="6 7" key="1">
    <citation type="submission" date="2015-07" db="EMBL/GenBank/DDBJ databases">
        <title>Genome sequencing of Kibdelosporangium phytohabitans.</title>
        <authorList>
            <person name="Qin S."/>
            <person name="Xing K."/>
        </authorList>
    </citation>
    <scope>NUCLEOTIDE SEQUENCE [LARGE SCALE GENOMIC DNA]</scope>
    <source>
        <strain evidence="6 7">KLBMP1111</strain>
    </source>
</reference>
<dbReference type="OrthoDB" id="3528955at2"/>
<keyword evidence="3" id="KW-0804">Transcription</keyword>
<sequence length="188" mass="20842">MPGGVTVKLPRRQRREQLLAQATKVFADKGYASTGLEDVAAAAGVSRMILYRHFESKADLYRAACERAGERLAAATGDELTESTVGALVRWAAKETAEFRLLFHQAAREADFRADIDALRAELIETLRHRMRDLIPDRRWAKWAANLALTVTVEATMAWLEVGSPDPDQAADRITETVQAVITAAIRH</sequence>
<dbReference type="GO" id="GO:0000976">
    <property type="term" value="F:transcription cis-regulatory region binding"/>
    <property type="evidence" value="ECO:0007669"/>
    <property type="project" value="TreeGrafter"/>
</dbReference>
<dbReference type="AlphaFoldDB" id="A0A0N9ICC2"/>